<feature type="transmembrane region" description="Helical" evidence="1">
    <location>
        <begin position="177"/>
        <end position="197"/>
    </location>
</feature>
<evidence type="ECO:0000256" key="1">
    <source>
        <dbReference type="SAM" id="Phobius"/>
    </source>
</evidence>
<feature type="transmembrane region" description="Helical" evidence="1">
    <location>
        <begin position="218"/>
        <end position="239"/>
    </location>
</feature>
<feature type="transmembrane region" description="Helical" evidence="1">
    <location>
        <begin position="12"/>
        <end position="29"/>
    </location>
</feature>
<evidence type="ECO:0000313" key="4">
    <source>
        <dbReference type="Proteomes" id="UP000048908"/>
    </source>
</evidence>
<feature type="transmembrane region" description="Helical" evidence="1">
    <location>
        <begin position="83"/>
        <end position="108"/>
    </location>
</feature>
<feature type="transmembrane region" description="Helical" evidence="1">
    <location>
        <begin position="114"/>
        <end position="143"/>
    </location>
</feature>
<reference evidence="3 4" key="1">
    <citation type="submission" date="2015-07" db="EMBL/GenBank/DDBJ databases">
        <authorList>
            <person name="Noorani M."/>
        </authorList>
    </citation>
    <scope>NUCLEOTIDE SEQUENCE [LARGE SCALE GENOMIC DNA]</scope>
    <source>
        <strain evidence="3 4">CECT 5088</strain>
    </source>
</reference>
<dbReference type="AlphaFoldDB" id="A0A0M6XM11"/>
<proteinExistence type="predicted"/>
<dbReference type="STRING" id="282197.SAMN04488517_105210"/>
<evidence type="ECO:0000313" key="3">
    <source>
        <dbReference type="EMBL" id="CTQ32230.1"/>
    </source>
</evidence>
<keyword evidence="1" id="KW-0472">Membrane</keyword>
<protein>
    <submittedName>
        <fullName evidence="3">Putative membrane protein</fullName>
    </submittedName>
</protein>
<gene>
    <name evidence="3" type="ORF">JAN5088_00993</name>
</gene>
<dbReference type="Pfam" id="PF07786">
    <property type="entry name" value="HGSNAT_cat"/>
    <property type="match status" value="1"/>
</dbReference>
<feature type="transmembrane region" description="Helical" evidence="1">
    <location>
        <begin position="49"/>
        <end position="71"/>
    </location>
</feature>
<dbReference type="EMBL" id="CXPG01000013">
    <property type="protein sequence ID" value="CTQ32230.1"/>
    <property type="molecule type" value="Genomic_DNA"/>
</dbReference>
<sequence>MIWTGGRLIAIDWLRGLAFLAMAVFHFGRDFEVLGLVPPGTTFGGGWNFSARAIASSFIFLAGLSLWLANGRRMRWPSYAKRLGLLIAAAAGVSVATYVAVPGAWVRFGILHSIALSSLIGLLFLRAPWGMTALAAALVLFAAPSLRSEALNSHWLLWLGLGTSIPTMMDWEPMVPWLAPFLAGLAFGQAGGARLLAWGPDKPGPLAQAAAWPGRHALSLYLIHQPVLIAIIFAGAWVWQRV</sequence>
<dbReference type="InterPro" id="IPR012429">
    <property type="entry name" value="HGSNAT_cat"/>
</dbReference>
<keyword evidence="1" id="KW-1133">Transmembrane helix</keyword>
<name>A0A0M6XM11_9RHOB</name>
<dbReference type="RefSeq" id="WP_055681698.1">
    <property type="nucleotide sequence ID" value="NZ_CXPG01000013.1"/>
</dbReference>
<organism evidence="3 4">
    <name type="scientific">Jannaschia rubra</name>
    <dbReference type="NCBI Taxonomy" id="282197"/>
    <lineage>
        <taxon>Bacteria</taxon>
        <taxon>Pseudomonadati</taxon>
        <taxon>Pseudomonadota</taxon>
        <taxon>Alphaproteobacteria</taxon>
        <taxon>Rhodobacterales</taxon>
        <taxon>Roseobacteraceae</taxon>
        <taxon>Jannaschia</taxon>
    </lineage>
</organism>
<keyword evidence="4" id="KW-1185">Reference proteome</keyword>
<keyword evidence="1" id="KW-0812">Transmembrane</keyword>
<evidence type="ECO:0000259" key="2">
    <source>
        <dbReference type="Pfam" id="PF07786"/>
    </source>
</evidence>
<dbReference type="OrthoDB" id="9807591at2"/>
<accession>A0A0M6XM11</accession>
<feature type="domain" description="Heparan-alpha-glucosaminide N-acetyltransferase catalytic" evidence="2">
    <location>
        <begin position="7"/>
        <end position="226"/>
    </location>
</feature>
<dbReference type="Proteomes" id="UP000048908">
    <property type="component" value="Unassembled WGS sequence"/>
</dbReference>